<dbReference type="Pfam" id="PF02001">
    <property type="entry name" value="DUF134"/>
    <property type="match status" value="1"/>
</dbReference>
<dbReference type="InterPro" id="IPR002852">
    <property type="entry name" value="UPF0251"/>
</dbReference>
<dbReference type="SUPFAM" id="SSF88659">
    <property type="entry name" value="Sigma3 and sigma4 domains of RNA polymerase sigma factors"/>
    <property type="match status" value="1"/>
</dbReference>
<proteinExistence type="inferred from homology"/>
<name>A0A9D1I7Q5_9CLOT</name>
<sequence length="118" mass="13371">MARPCKCRCICALPEFTQFGPEPRGGKDREEGLILLGVDEFEVIRLIDYMGFTQEQCAERMNVARTTVARMYDAARCKIAEMLVRGKKLAITGGKVTICKTIRPECAHEPFCCHRKKD</sequence>
<comment type="caution">
    <text evidence="2">The sequence shown here is derived from an EMBL/GenBank/DDBJ whole genome shotgun (WGS) entry which is preliminary data.</text>
</comment>
<evidence type="ECO:0000256" key="1">
    <source>
        <dbReference type="ARBA" id="ARBA00009350"/>
    </source>
</evidence>
<reference evidence="2" key="1">
    <citation type="submission" date="2020-10" db="EMBL/GenBank/DDBJ databases">
        <authorList>
            <person name="Gilroy R."/>
        </authorList>
    </citation>
    <scope>NUCLEOTIDE SEQUENCE</scope>
    <source>
        <strain evidence="2">CHK195-4489</strain>
    </source>
</reference>
<dbReference type="InterPro" id="IPR013324">
    <property type="entry name" value="RNA_pol_sigma_r3/r4-like"/>
</dbReference>
<gene>
    <name evidence="2" type="ORF">IAD50_00505</name>
</gene>
<dbReference type="AlphaFoldDB" id="A0A9D1I7Q5"/>
<accession>A0A9D1I7Q5</accession>
<dbReference type="EMBL" id="DVMM01000009">
    <property type="protein sequence ID" value="HIU28758.1"/>
    <property type="molecule type" value="Genomic_DNA"/>
</dbReference>
<dbReference type="InterPro" id="IPR036388">
    <property type="entry name" value="WH-like_DNA-bd_sf"/>
</dbReference>
<protein>
    <submittedName>
        <fullName evidence="2">DUF134 domain-containing protein</fullName>
    </submittedName>
</protein>
<comment type="similarity">
    <text evidence="1">Belongs to the UPF0251 family.</text>
</comment>
<dbReference type="PANTHER" id="PTHR37478">
    <property type="match status" value="1"/>
</dbReference>
<organism evidence="2 3">
    <name type="scientific">Candidatus Egerieisoma faecipullorum</name>
    <dbReference type="NCBI Taxonomy" id="2840963"/>
    <lineage>
        <taxon>Bacteria</taxon>
        <taxon>Bacillati</taxon>
        <taxon>Bacillota</taxon>
        <taxon>Clostridia</taxon>
        <taxon>Eubacteriales</taxon>
        <taxon>Clostridiaceae</taxon>
        <taxon>Clostridiaceae incertae sedis</taxon>
        <taxon>Candidatus Egerieisoma</taxon>
    </lineage>
</organism>
<dbReference type="Gene3D" id="1.10.10.10">
    <property type="entry name" value="Winged helix-like DNA-binding domain superfamily/Winged helix DNA-binding domain"/>
    <property type="match status" value="1"/>
</dbReference>
<reference evidence="2" key="2">
    <citation type="journal article" date="2021" name="PeerJ">
        <title>Extensive microbial diversity within the chicken gut microbiome revealed by metagenomics and culture.</title>
        <authorList>
            <person name="Gilroy R."/>
            <person name="Ravi A."/>
            <person name="Getino M."/>
            <person name="Pursley I."/>
            <person name="Horton D.L."/>
            <person name="Alikhan N.F."/>
            <person name="Baker D."/>
            <person name="Gharbi K."/>
            <person name="Hall N."/>
            <person name="Watson M."/>
            <person name="Adriaenssens E.M."/>
            <person name="Foster-Nyarko E."/>
            <person name="Jarju S."/>
            <person name="Secka A."/>
            <person name="Antonio M."/>
            <person name="Oren A."/>
            <person name="Chaudhuri R.R."/>
            <person name="La Ragione R."/>
            <person name="Hildebrand F."/>
            <person name="Pallen M.J."/>
        </authorList>
    </citation>
    <scope>NUCLEOTIDE SEQUENCE</scope>
    <source>
        <strain evidence="2">CHK195-4489</strain>
    </source>
</reference>
<evidence type="ECO:0000313" key="2">
    <source>
        <dbReference type="EMBL" id="HIU28758.1"/>
    </source>
</evidence>
<evidence type="ECO:0000313" key="3">
    <source>
        <dbReference type="Proteomes" id="UP000824089"/>
    </source>
</evidence>
<dbReference type="Proteomes" id="UP000824089">
    <property type="component" value="Unassembled WGS sequence"/>
</dbReference>
<dbReference type="PANTHER" id="PTHR37478:SF2">
    <property type="entry name" value="UPF0251 PROTEIN TK0562"/>
    <property type="match status" value="1"/>
</dbReference>